<evidence type="ECO:0000313" key="3">
    <source>
        <dbReference type="EMBL" id="BAN34129.1"/>
    </source>
</evidence>
<dbReference type="KEGG" id="sdr:SCD_n00280"/>
<dbReference type="PIRSF" id="PIRSF000714">
    <property type="entry name" value="HIT"/>
    <property type="match status" value="1"/>
</dbReference>
<organism evidence="3 4">
    <name type="scientific">Sulfuricella denitrificans (strain DSM 22764 / NBRC 105220 / skB26)</name>
    <dbReference type="NCBI Taxonomy" id="1163617"/>
    <lineage>
        <taxon>Bacteria</taxon>
        <taxon>Pseudomonadati</taxon>
        <taxon>Pseudomonadota</taxon>
        <taxon>Betaproteobacteria</taxon>
        <taxon>Nitrosomonadales</taxon>
        <taxon>Sulfuricellaceae</taxon>
        <taxon>Sulfuricella</taxon>
    </lineage>
</organism>
<sequence length="138" mass="15837">MCDLCENTGGTPLWQDALCRVVLVEDHDYPGFCRVIWASHVKEMTDLPVAERRHLMDVVFAVESAVRQILQPDKINLASLGNLTPHLHWHVIPRWRGDRHFPNPIWGEMQRDAQPVAPERLVEGLRNLIHEAMHPASN</sequence>
<reference evidence="3 4" key="1">
    <citation type="journal article" date="2012" name="Appl. Environ. Microbiol.">
        <title>Draft genome sequence of a psychrotolerant sulfur-oxidizing bacterium, Sulfuricella denitrificans skB26, and proteomic insights into cold adaptation.</title>
        <authorList>
            <person name="Watanabe T."/>
            <person name="Kojima H."/>
            <person name="Fukui M."/>
        </authorList>
    </citation>
    <scope>NUCLEOTIDE SEQUENCE [LARGE SCALE GENOMIC DNA]</scope>
    <source>
        <strain evidence="4">skB26</strain>
    </source>
</reference>
<dbReference type="OrthoDB" id="9799145at2"/>
<dbReference type="InterPro" id="IPR011146">
    <property type="entry name" value="HIT-like"/>
</dbReference>
<dbReference type="AlphaFoldDB" id="S6AHX3"/>
<gene>
    <name evidence="3" type="ORF">SCD_n00280</name>
</gene>
<dbReference type="eggNOG" id="COG0537">
    <property type="taxonomic scope" value="Bacteria"/>
</dbReference>
<name>S6AHX3_SULDS</name>
<dbReference type="RefSeq" id="WP_009206926.1">
    <property type="nucleotide sequence ID" value="NC_022357.1"/>
</dbReference>
<dbReference type="InterPro" id="IPR026026">
    <property type="entry name" value="HIT_Hint"/>
</dbReference>
<dbReference type="EMBL" id="AP013066">
    <property type="protein sequence ID" value="BAN34129.1"/>
    <property type="molecule type" value="Genomic_DNA"/>
</dbReference>
<evidence type="ECO:0000313" key="4">
    <source>
        <dbReference type="Proteomes" id="UP000015559"/>
    </source>
</evidence>
<dbReference type="GO" id="GO:0003824">
    <property type="term" value="F:catalytic activity"/>
    <property type="evidence" value="ECO:0007669"/>
    <property type="project" value="InterPro"/>
</dbReference>
<dbReference type="HOGENOM" id="CLU_123330_2_0_4"/>
<dbReference type="Gene3D" id="3.30.428.10">
    <property type="entry name" value="HIT-like"/>
    <property type="match status" value="1"/>
</dbReference>
<dbReference type="Pfam" id="PF01230">
    <property type="entry name" value="HIT"/>
    <property type="match status" value="1"/>
</dbReference>
<evidence type="ECO:0000259" key="2">
    <source>
        <dbReference type="PROSITE" id="PS51084"/>
    </source>
</evidence>
<dbReference type="PROSITE" id="PS51084">
    <property type="entry name" value="HIT_2"/>
    <property type="match status" value="1"/>
</dbReference>
<dbReference type="STRING" id="1163617.SCD_n00280"/>
<accession>S6AHX3</accession>
<dbReference type="SUPFAM" id="SSF54197">
    <property type="entry name" value="HIT-like"/>
    <property type="match status" value="1"/>
</dbReference>
<keyword evidence="4" id="KW-1185">Reference proteome</keyword>
<dbReference type="InterPro" id="IPR036265">
    <property type="entry name" value="HIT-like_sf"/>
</dbReference>
<feature type="domain" description="HIT" evidence="2">
    <location>
        <begin position="1"/>
        <end position="101"/>
    </location>
</feature>
<feature type="short sequence motif" description="Histidine triad motif" evidence="1">
    <location>
        <begin position="86"/>
        <end position="90"/>
    </location>
</feature>
<proteinExistence type="predicted"/>
<evidence type="ECO:0000256" key="1">
    <source>
        <dbReference type="PROSITE-ProRule" id="PRU00464"/>
    </source>
</evidence>
<protein>
    <submittedName>
        <fullName evidence="3">Histidine triad (HIT) protein</fullName>
    </submittedName>
</protein>
<dbReference type="Proteomes" id="UP000015559">
    <property type="component" value="Chromosome"/>
</dbReference>